<dbReference type="OrthoDB" id="2454603at2"/>
<dbReference type="AlphaFoldDB" id="D6XZF2"/>
<keyword evidence="2" id="KW-1185">Reference proteome</keyword>
<dbReference type="HOGENOM" id="CLU_164594_1_1_9"/>
<dbReference type="eggNOG" id="ENOG5031NGD">
    <property type="taxonomic scope" value="Bacteria"/>
</dbReference>
<name>D6XZF2_BACIE</name>
<dbReference type="Proteomes" id="UP000000271">
    <property type="component" value="Chromosome"/>
</dbReference>
<dbReference type="EMBL" id="CP001791">
    <property type="protein sequence ID" value="ADH98326.1"/>
    <property type="molecule type" value="Genomic_DNA"/>
</dbReference>
<sequence>MRIHERVKTALQDIGVPVSFQTYQGNAKTYVTFFQYMEQPSLHQDDAIGLSVHYIQVDLWSNGDYLDLDALIQTKMEAAGFRFLTGYDQYEQDVKMYHKSLRYAFEEEGASWHK</sequence>
<organism evidence="1 2">
    <name type="scientific">Bacillus selenitireducens (strain ATCC 700615 / DSM 15326 / MLS10)</name>
    <dbReference type="NCBI Taxonomy" id="439292"/>
    <lineage>
        <taxon>Bacteria</taxon>
        <taxon>Bacillati</taxon>
        <taxon>Bacillota</taxon>
        <taxon>Bacilli</taxon>
        <taxon>Bacillales</taxon>
        <taxon>Bacillaceae</taxon>
        <taxon>Salisediminibacterium</taxon>
    </lineage>
</organism>
<protein>
    <submittedName>
        <fullName evidence="1">Uncharacterized protein</fullName>
    </submittedName>
</protein>
<dbReference type="STRING" id="439292.Bsel_0797"/>
<proteinExistence type="predicted"/>
<dbReference type="RefSeq" id="WP_013171755.1">
    <property type="nucleotide sequence ID" value="NC_014219.1"/>
</dbReference>
<reference evidence="1" key="1">
    <citation type="submission" date="2009-10" db="EMBL/GenBank/DDBJ databases">
        <title>Complete sequence of Bacillus selenitireducens MLS10.</title>
        <authorList>
            <consortium name="US DOE Joint Genome Institute"/>
            <person name="Lucas S."/>
            <person name="Copeland A."/>
            <person name="Lapidus A."/>
            <person name="Glavina del Rio T."/>
            <person name="Dalin E."/>
            <person name="Tice H."/>
            <person name="Bruce D."/>
            <person name="Goodwin L."/>
            <person name="Pitluck S."/>
            <person name="Sims D."/>
            <person name="Brettin T."/>
            <person name="Detter J.C."/>
            <person name="Han C."/>
            <person name="Larimer F."/>
            <person name="Land M."/>
            <person name="Hauser L."/>
            <person name="Kyrpides N."/>
            <person name="Ovchinnikova G."/>
            <person name="Stolz J."/>
        </authorList>
    </citation>
    <scope>NUCLEOTIDE SEQUENCE [LARGE SCALE GENOMIC DNA]</scope>
    <source>
        <strain evidence="1">MLS10</strain>
    </source>
</reference>
<gene>
    <name evidence="1" type="ordered locus">Bsel_0797</name>
</gene>
<evidence type="ECO:0000313" key="1">
    <source>
        <dbReference type="EMBL" id="ADH98326.1"/>
    </source>
</evidence>
<evidence type="ECO:0000313" key="2">
    <source>
        <dbReference type="Proteomes" id="UP000000271"/>
    </source>
</evidence>
<accession>D6XZF2</accession>
<dbReference type="KEGG" id="bse:Bsel_0797"/>